<dbReference type="GO" id="GO:0005634">
    <property type="term" value="C:nucleus"/>
    <property type="evidence" value="ECO:0007669"/>
    <property type="project" value="TreeGrafter"/>
</dbReference>
<dbReference type="AlphaFoldDB" id="A0A9P7FVK9"/>
<evidence type="ECO:0000259" key="2">
    <source>
        <dbReference type="Pfam" id="PF01966"/>
    </source>
</evidence>
<evidence type="ECO:0000313" key="4">
    <source>
        <dbReference type="Proteomes" id="UP000717328"/>
    </source>
</evidence>
<organism evidence="3 4">
    <name type="scientific">Sphagnurus paluster</name>
    <dbReference type="NCBI Taxonomy" id="117069"/>
    <lineage>
        <taxon>Eukaryota</taxon>
        <taxon>Fungi</taxon>
        <taxon>Dikarya</taxon>
        <taxon>Basidiomycota</taxon>
        <taxon>Agaricomycotina</taxon>
        <taxon>Agaricomycetes</taxon>
        <taxon>Agaricomycetidae</taxon>
        <taxon>Agaricales</taxon>
        <taxon>Tricholomatineae</taxon>
        <taxon>Lyophyllaceae</taxon>
        <taxon>Sphagnurus</taxon>
    </lineage>
</organism>
<feature type="compositionally biased region" description="Low complexity" evidence="1">
    <location>
        <begin position="516"/>
        <end position="528"/>
    </location>
</feature>
<reference evidence="3" key="2">
    <citation type="submission" date="2021-10" db="EMBL/GenBank/DDBJ databases">
        <title>Phylogenomics reveals ancestral predisposition of the termite-cultivated fungus Termitomyces towards a domesticated lifestyle.</title>
        <authorList>
            <person name="Auxier B."/>
            <person name="Grum-Grzhimaylo A."/>
            <person name="Cardenas M.E."/>
            <person name="Lodge J.D."/>
            <person name="Laessoe T."/>
            <person name="Pedersen O."/>
            <person name="Smith M.E."/>
            <person name="Kuyper T.W."/>
            <person name="Franco-Molano E.A."/>
            <person name="Baroni T.J."/>
            <person name="Aanen D.K."/>
        </authorList>
    </citation>
    <scope>NUCLEOTIDE SEQUENCE</scope>
    <source>
        <strain evidence="3">D49</strain>
    </source>
</reference>
<dbReference type="PANTHER" id="PTHR11373">
    <property type="entry name" value="DEOXYNUCLEOSIDE TRIPHOSPHATE TRIPHOSPHOHYDROLASE"/>
    <property type="match status" value="1"/>
</dbReference>
<feature type="domain" description="HD" evidence="2">
    <location>
        <begin position="78"/>
        <end position="123"/>
    </location>
</feature>
<reference evidence="3" key="1">
    <citation type="submission" date="2021-02" db="EMBL/GenBank/DDBJ databases">
        <authorList>
            <person name="Nieuwenhuis M."/>
            <person name="Van De Peppel L.J.J."/>
        </authorList>
    </citation>
    <scope>NUCLEOTIDE SEQUENCE</scope>
    <source>
        <strain evidence="3">D49</strain>
    </source>
</reference>
<name>A0A9P7FVK9_9AGAR</name>
<dbReference type="OrthoDB" id="9991235at2759"/>
<dbReference type="SUPFAM" id="SSF109604">
    <property type="entry name" value="HD-domain/PDEase-like"/>
    <property type="match status" value="1"/>
</dbReference>
<keyword evidence="4" id="KW-1185">Reference proteome</keyword>
<dbReference type="CDD" id="cd00077">
    <property type="entry name" value="HDc"/>
    <property type="match status" value="1"/>
</dbReference>
<dbReference type="Gene3D" id="3.30.70.2760">
    <property type="match status" value="1"/>
</dbReference>
<dbReference type="InterPro" id="IPR050135">
    <property type="entry name" value="dGTPase-like"/>
</dbReference>
<protein>
    <recommendedName>
        <fullName evidence="2">HD domain-containing protein</fullName>
    </recommendedName>
</protein>
<evidence type="ECO:0000256" key="1">
    <source>
        <dbReference type="SAM" id="MobiDB-lite"/>
    </source>
</evidence>
<comment type="caution">
    <text evidence="3">The sequence shown here is derived from an EMBL/GenBank/DDBJ whole genome shotgun (WGS) entry which is preliminary data.</text>
</comment>
<evidence type="ECO:0000313" key="3">
    <source>
        <dbReference type="EMBL" id="KAG5637909.1"/>
    </source>
</evidence>
<dbReference type="Pfam" id="PF01966">
    <property type="entry name" value="HD"/>
    <property type="match status" value="1"/>
</dbReference>
<dbReference type="GO" id="GO:0008832">
    <property type="term" value="F:dGTPase activity"/>
    <property type="evidence" value="ECO:0007669"/>
    <property type="project" value="TreeGrafter"/>
</dbReference>
<dbReference type="Gene3D" id="1.10.3210.10">
    <property type="entry name" value="Hypothetical protein af1432"/>
    <property type="match status" value="1"/>
</dbReference>
<dbReference type="InterPro" id="IPR003607">
    <property type="entry name" value="HD/PDEase_dom"/>
</dbReference>
<dbReference type="GO" id="GO:0006203">
    <property type="term" value="P:dGTP catabolic process"/>
    <property type="evidence" value="ECO:0007669"/>
    <property type="project" value="TreeGrafter"/>
</dbReference>
<feature type="region of interest" description="Disordered" evidence="1">
    <location>
        <begin position="569"/>
        <end position="590"/>
    </location>
</feature>
<proteinExistence type="predicted"/>
<dbReference type="InterPro" id="IPR006674">
    <property type="entry name" value="HD_domain"/>
</dbReference>
<dbReference type="EMBL" id="JABCKI010005795">
    <property type="protein sequence ID" value="KAG5637909.1"/>
    <property type="molecule type" value="Genomic_DNA"/>
</dbReference>
<feature type="region of interest" description="Disordered" evidence="1">
    <location>
        <begin position="503"/>
        <end position="535"/>
    </location>
</feature>
<dbReference type="Proteomes" id="UP000717328">
    <property type="component" value="Unassembled WGS sequence"/>
</dbReference>
<gene>
    <name evidence="3" type="ORF">H0H81_002737</name>
</gene>
<dbReference type="PANTHER" id="PTHR11373:SF4">
    <property type="entry name" value="DEOXYNUCLEOSIDE TRIPHOSPHATE TRIPHOSPHOHYDROLASE SAMHD1"/>
    <property type="match status" value="1"/>
</dbReference>
<accession>A0A9P7FVK9</accession>
<sequence length="590" mass="65483">MDPYDSDSESTDGMVAARSIKDPIHDMSAFTVPLLDSIMIKCASVPISPRLAMFIDTKQFQRLRNIKQLGTSYYVWPGVAFLARAMASHLRDKQPKLQITERDVECVEIAGLCHDLGHGPWSHVWDGLFMPKALPGSNWKHEQGSVMMFDALVKDNDIALDPKDESFIKALISGEPSHPDEKPFLFDIVANKRNGLDVDKFDYIPRDSHMIGDKMSINLARIINSARVLDNQICYDVKDVSLIYDICATRFKLHKIIYNHKAAKAIEYMIIDALLEAEPHMKIAERVYDPKRYLHLTDNIMLQIEASEDPKLESARAIFDRIRNRQLYKLVDFKLVDHPWVDVIKEYITPEKIVAAAKALPVPGDDASISILAGTLSPDNVICDFSLLHYGMKGDNPLDSVKFYSKRHPNRAIVADRGVYSTLQPQYHCELLVQIFTKDVQYFGIVQAGYRACLAAAQKEFAEAALLANDVSELTDVETSEDAMEFKPLFPVAASTSASFSDLGSLMPSSTPPGPGTTTAPTTAPTTPKRTGRSFSRAASVTFAQGAAVSADATFSINAFTTVAAGFVPTSPLRGHRRKRKRVADPEEAV</sequence>